<protein>
    <submittedName>
        <fullName evidence="8">Transposase for transposon</fullName>
    </submittedName>
</protein>
<keyword evidence="3" id="KW-0238">DNA-binding</keyword>
<name>A0A9W3SZS3_BACTU</name>
<accession>A0A9W3SZS3</accession>
<proteinExistence type="inferred from homology"/>
<feature type="domain" description="DUF4158" evidence="6">
    <location>
        <begin position="5"/>
        <end position="170"/>
    </location>
</feature>
<reference evidence="8 9" key="1">
    <citation type="submission" date="2016-02" db="EMBL/GenBank/DDBJ databases">
        <title>Comparative analysis of three nematocidal Bacillus thuringiensis strains.</title>
        <authorList>
            <person name="Hollensteiner J."/>
            <person name="Kloesener M."/>
            <person name="Bunk B."/>
            <person name="Sproeer C."/>
            <person name="Rosenstiel P."/>
            <person name="Schulte-Iserlohe R."/>
            <person name="Schulenburg H."/>
            <person name="Liesegang H."/>
        </authorList>
    </citation>
    <scope>NUCLEOTIDE SEQUENCE [LARGE SCALE GENOMIC DNA]</scope>
    <source>
        <strain evidence="8 9">Bt18247</strain>
        <plasmid evidence="8">p130548</plasmid>
        <plasmid evidence="9">p130548 sequence</plasmid>
    </source>
</reference>
<dbReference type="AlphaFoldDB" id="A0A9W3SZS3"/>
<dbReference type="GO" id="GO:0004803">
    <property type="term" value="F:transposase activity"/>
    <property type="evidence" value="ECO:0007669"/>
    <property type="project" value="InterPro"/>
</dbReference>
<dbReference type="Pfam" id="PF13700">
    <property type="entry name" value="DUF4158"/>
    <property type="match status" value="1"/>
</dbReference>
<feature type="domain" description="Tn3 transposase DDE" evidence="5">
    <location>
        <begin position="585"/>
        <end position="974"/>
    </location>
</feature>
<dbReference type="EMBL" id="CP015252">
    <property type="protein sequence ID" value="AOM14383.1"/>
    <property type="molecule type" value="Genomic_DNA"/>
</dbReference>
<dbReference type="GO" id="GO:0003677">
    <property type="term" value="F:DNA binding"/>
    <property type="evidence" value="ECO:0007669"/>
    <property type="project" value="UniProtKB-KW"/>
</dbReference>
<gene>
    <name evidence="8" type="primary">tnpA_11</name>
    <name evidence="7" type="synonym">tnpA_10</name>
    <name evidence="7" type="ORF">BTI247_60530</name>
    <name evidence="8" type="ORF">BTI247_61430</name>
</gene>
<dbReference type="InterPro" id="IPR002513">
    <property type="entry name" value="Tn3_Tnp_DDE_dom"/>
</dbReference>
<evidence type="ECO:0000256" key="1">
    <source>
        <dbReference type="ARBA" id="ARBA00009402"/>
    </source>
</evidence>
<organism evidence="8 9">
    <name type="scientific">Bacillus thuringiensis Bt18247</name>
    <dbReference type="NCBI Taxonomy" id="1423143"/>
    <lineage>
        <taxon>Bacteria</taxon>
        <taxon>Bacillati</taxon>
        <taxon>Bacillota</taxon>
        <taxon>Bacilli</taxon>
        <taxon>Bacillales</taxon>
        <taxon>Bacillaceae</taxon>
        <taxon>Bacillus</taxon>
        <taxon>Bacillus cereus group</taxon>
    </lineage>
</organism>
<keyword evidence="2" id="KW-0815">Transposition</keyword>
<geneLocation type="plasmid" evidence="8">
    <name>p130548</name>
</geneLocation>
<evidence type="ECO:0000259" key="5">
    <source>
        <dbReference type="Pfam" id="PF01526"/>
    </source>
</evidence>
<dbReference type="EMBL" id="CP015252">
    <property type="protein sequence ID" value="AOM14473.1"/>
    <property type="molecule type" value="Genomic_DNA"/>
</dbReference>
<dbReference type="NCBIfam" id="NF033527">
    <property type="entry name" value="transpos_Tn3"/>
    <property type="match status" value="1"/>
</dbReference>
<evidence type="ECO:0000256" key="4">
    <source>
        <dbReference type="ARBA" id="ARBA00023172"/>
    </source>
</evidence>
<sequence length="996" mass="114790">MPVEFLTHEQKEKYGRFYEKPTPEQLNKYFWFDDRDRYIISQMRGSHNQLGFAIQLGTVRFLGTFLSRPINVPKNVSLYVSEQLNINSNVLSLYTNERTTRNHAQEIKRIYNYKDFTEQPHHWRLLRWLYTRAWVSAERPSVLFDLATAKCIENKILLPGVTVMERLIAQIRDRANTRLWRKLASLPNHPEREMLENLLLSDSTTNKKSNLDVLRKPPVRITVTGLLKAIERYEKFCEIGSIEWSTAGIPMGRILALARYASMARAQTIERMNDERRIATLVSFVIVFTIRAKDDVIEIMGILFSDLFRKANNKGTQKRLRTIKDLDAAARKLKDICTLLLDENIIDADIRKTIFATYSKKIVKESLEKVHHLTEPPDITVPYKELFKNYSTIRRVLPKLLSLLHFQSTPSGQHVLEAWNFLAETENKSGRNKYLGAPLKGMSTSWKKLVLKEPNHRIDRCAYTFWTIEQFIESLKRHDIFTDPSEKYCDPREQLLQGEEWESIKPHILRTLGWSSSAKQALQDLAIKLDETYRKVQKDLKENEYVRIENNRIILSPLDKLEEPKSLKKLRKQVHSLMPHADLPELILELHQWIPFLDDFTHISEGNSRVKDLSISMCAVLISQACNIGLEPVTQVGVPALEYDRLTWVEQNYFRAETITEANNALVSYHSKMKLTQILGTGEVASADGLRFVTHDKAAHSGPNPKYFGVGRGVTYYNYTSDQFTGLHGIVIPGTIRDSLRLLELVLEQSTEVQPKEIMTDTAGYSDIIFGLFALLGYQFSPRIADIGSSRFWRMDGTADYGDLNTISRHKIRTDLIVRYWDDFMRIAGSLQIGKVNPTQLIQALQRGGKPTMLGRAIGEFGRIFKTQHNLLFITDPAYRRKILTQLNRGESRHSLARALMYGKKGILHQNYREGQEDQLGALGLVVNAIVVWNTRYMEAALDTIQENDVVIDKKDIQRLSPVGHEHINIVGRYSFHLPEEVENGSLRPLIKIEEK</sequence>
<evidence type="ECO:0000313" key="9">
    <source>
        <dbReference type="Proteomes" id="UP000192743"/>
    </source>
</evidence>
<dbReference type="Pfam" id="PF01526">
    <property type="entry name" value="DDE_Tnp_Tn3"/>
    <property type="match status" value="1"/>
</dbReference>
<comment type="similarity">
    <text evidence="1">Belongs to the transposase 7 family.</text>
</comment>
<evidence type="ECO:0000313" key="7">
    <source>
        <dbReference type="EMBL" id="AOM14383.1"/>
    </source>
</evidence>
<evidence type="ECO:0000256" key="2">
    <source>
        <dbReference type="ARBA" id="ARBA00022578"/>
    </source>
</evidence>
<dbReference type="Proteomes" id="UP000192743">
    <property type="component" value="Plasmid p130548"/>
</dbReference>
<keyword evidence="4" id="KW-0233">DNA recombination</keyword>
<keyword evidence="8" id="KW-0614">Plasmid</keyword>
<dbReference type="GO" id="GO:0006313">
    <property type="term" value="P:DNA transposition"/>
    <property type="evidence" value="ECO:0007669"/>
    <property type="project" value="InterPro"/>
</dbReference>
<evidence type="ECO:0000259" key="6">
    <source>
        <dbReference type="Pfam" id="PF13700"/>
    </source>
</evidence>
<geneLocation type="plasmid" evidence="9">
    <name>p130548 sequence</name>
</geneLocation>
<dbReference type="InterPro" id="IPR047653">
    <property type="entry name" value="Tn3-like_transpos"/>
</dbReference>
<evidence type="ECO:0000256" key="3">
    <source>
        <dbReference type="ARBA" id="ARBA00023125"/>
    </source>
</evidence>
<evidence type="ECO:0000313" key="8">
    <source>
        <dbReference type="EMBL" id="AOM14473.1"/>
    </source>
</evidence>
<dbReference type="InterPro" id="IPR025296">
    <property type="entry name" value="DUF4158"/>
</dbReference>